<name>A0AAU9PHD2_9ASTR</name>
<evidence type="ECO:0000259" key="2">
    <source>
        <dbReference type="PROSITE" id="PS50828"/>
    </source>
</evidence>
<dbReference type="SUPFAM" id="SSF160443">
    <property type="entry name" value="SMR domain-like"/>
    <property type="match status" value="1"/>
</dbReference>
<dbReference type="PROSITE" id="PS50828">
    <property type="entry name" value="SMR"/>
    <property type="match status" value="1"/>
</dbReference>
<feature type="compositionally biased region" description="Polar residues" evidence="1">
    <location>
        <begin position="16"/>
        <end position="31"/>
    </location>
</feature>
<protein>
    <recommendedName>
        <fullName evidence="2">Smr domain-containing protein</fullName>
    </recommendedName>
</protein>
<comment type="caution">
    <text evidence="3">The sequence shown here is derived from an EMBL/GenBank/DDBJ whole genome shotgun (WGS) entry which is preliminary data.</text>
</comment>
<dbReference type="SMART" id="SM00463">
    <property type="entry name" value="SMR"/>
    <property type="match status" value="1"/>
</dbReference>
<dbReference type="Pfam" id="PF08590">
    <property type="entry name" value="DUF1771"/>
    <property type="match status" value="1"/>
</dbReference>
<organism evidence="3 4">
    <name type="scientific">Lactuca virosa</name>
    <dbReference type="NCBI Taxonomy" id="75947"/>
    <lineage>
        <taxon>Eukaryota</taxon>
        <taxon>Viridiplantae</taxon>
        <taxon>Streptophyta</taxon>
        <taxon>Embryophyta</taxon>
        <taxon>Tracheophyta</taxon>
        <taxon>Spermatophyta</taxon>
        <taxon>Magnoliopsida</taxon>
        <taxon>eudicotyledons</taxon>
        <taxon>Gunneridae</taxon>
        <taxon>Pentapetalae</taxon>
        <taxon>asterids</taxon>
        <taxon>campanulids</taxon>
        <taxon>Asterales</taxon>
        <taxon>Asteraceae</taxon>
        <taxon>Cichorioideae</taxon>
        <taxon>Cichorieae</taxon>
        <taxon>Lactucinae</taxon>
        <taxon>Lactuca</taxon>
    </lineage>
</organism>
<dbReference type="InterPro" id="IPR002625">
    <property type="entry name" value="Smr_dom"/>
</dbReference>
<accession>A0AAU9PHD2</accession>
<dbReference type="Gene3D" id="3.30.1370.110">
    <property type="match status" value="1"/>
</dbReference>
<dbReference type="InterPro" id="IPR036063">
    <property type="entry name" value="Smr_dom_sf"/>
</dbReference>
<dbReference type="Proteomes" id="UP001157418">
    <property type="component" value="Unassembled WGS sequence"/>
</dbReference>
<evidence type="ECO:0000313" key="3">
    <source>
        <dbReference type="EMBL" id="CAH1449581.1"/>
    </source>
</evidence>
<reference evidence="3 4" key="1">
    <citation type="submission" date="2022-01" db="EMBL/GenBank/DDBJ databases">
        <authorList>
            <person name="Xiong W."/>
            <person name="Schranz E."/>
        </authorList>
    </citation>
    <scope>NUCLEOTIDE SEQUENCE [LARGE SCALE GENOMIC DNA]</scope>
</reference>
<dbReference type="EMBL" id="CAKMRJ010005634">
    <property type="protein sequence ID" value="CAH1449581.1"/>
    <property type="molecule type" value="Genomic_DNA"/>
</dbReference>
<proteinExistence type="predicted"/>
<feature type="compositionally biased region" description="Basic and acidic residues" evidence="1">
    <location>
        <begin position="272"/>
        <end position="288"/>
    </location>
</feature>
<feature type="compositionally biased region" description="Basic residues" evidence="1">
    <location>
        <begin position="1"/>
        <end position="15"/>
    </location>
</feature>
<gene>
    <name evidence="3" type="ORF">LVIROSA_LOCUS35057</name>
</gene>
<evidence type="ECO:0000313" key="4">
    <source>
        <dbReference type="Proteomes" id="UP001157418"/>
    </source>
</evidence>
<feature type="domain" description="Smr" evidence="2">
    <location>
        <begin position="385"/>
        <end position="459"/>
    </location>
</feature>
<keyword evidence="4" id="KW-1185">Reference proteome</keyword>
<dbReference type="AlphaFoldDB" id="A0AAU9PHD2"/>
<dbReference type="InterPro" id="IPR013899">
    <property type="entry name" value="DUF1771"/>
</dbReference>
<feature type="region of interest" description="Disordered" evidence="1">
    <location>
        <begin position="264"/>
        <end position="288"/>
    </location>
</feature>
<evidence type="ECO:0000256" key="1">
    <source>
        <dbReference type="SAM" id="MobiDB-lite"/>
    </source>
</evidence>
<dbReference type="PANTHER" id="PTHR47676">
    <property type="entry name" value="OS01G0225100 PROTEIN"/>
    <property type="match status" value="1"/>
</dbReference>
<sequence length="470" mass="52571">MGHPHKGSNKRRGKKQSQPISNLKQHPTLGQTAEESMVLSSLMKTEESGLFNSTIVEEDADAAVLIGDMTDTTTLLSDEDDNWTDTSFDFTDNASCSNSDISYISGNTDKHIVASRMMSDVSGNSSNKIMLTWVLKAWEAITCLSEPSSELSKNTQHHNSNTTIEDVRVCFEKCGIQDPRRKSYLPLSSNNDLQTWPALTPIKPSFEFSKSRDQHNSNIKVVSDVLEKSYGLTGGASYIASSSNSDLHEGNMSFKRSWREVLVGPGTSSEQTRTRDIKGKSPLHDPDSWVKIVKKGSHTRDSKGKSALHDPDSWVKDNANQHWEIQKSLVEQAKIAYASGKWDDGVTLSDQARMWKEKAEQADEKASQDIFDSRNKNNIVDLMTIDLHGQHVKEGMTILKYHLAFGVYGRSLRRLRVITGYGSGGTGQSMLKQAVVDLLKMEKFEWEKENKGSLLIKFDMKKRKLGFVKL</sequence>
<dbReference type="PANTHER" id="PTHR47676:SF1">
    <property type="entry name" value="SMR DOMAIN-CONTAINING PROTEIN"/>
    <property type="match status" value="1"/>
</dbReference>
<dbReference type="SMART" id="SM01162">
    <property type="entry name" value="DUF1771"/>
    <property type="match status" value="1"/>
</dbReference>
<feature type="region of interest" description="Disordered" evidence="1">
    <location>
        <begin position="1"/>
        <end position="31"/>
    </location>
</feature>
<dbReference type="InterPro" id="IPR055319">
    <property type="entry name" value="At5g58720-like"/>
</dbReference>